<feature type="region of interest" description="Disordered" evidence="3">
    <location>
        <begin position="250"/>
        <end position="278"/>
    </location>
</feature>
<dbReference type="PANTHER" id="PTHR46888">
    <property type="entry name" value="ZINC KNUCKLE DOMAINCONTAINING PROTEIN-RELATED"/>
    <property type="match status" value="1"/>
</dbReference>
<feature type="compositionally biased region" description="Polar residues" evidence="3">
    <location>
        <begin position="261"/>
        <end position="278"/>
    </location>
</feature>
<dbReference type="PROSITE" id="PS50158">
    <property type="entry name" value="ZF_CCHC"/>
    <property type="match status" value="1"/>
</dbReference>
<dbReference type="GO" id="GO:0003676">
    <property type="term" value="F:nucleic acid binding"/>
    <property type="evidence" value="ECO:0007669"/>
    <property type="project" value="InterPro"/>
</dbReference>
<accession>A0A6B0VEY5</accession>
<keyword evidence="1" id="KW-0479">Metal-binding</keyword>
<feature type="compositionally biased region" description="Basic and acidic residues" evidence="3">
    <location>
        <begin position="622"/>
        <end position="632"/>
    </location>
</feature>
<keyword evidence="2" id="KW-0175">Coiled coil</keyword>
<feature type="compositionally biased region" description="Basic and acidic residues" evidence="3">
    <location>
        <begin position="250"/>
        <end position="259"/>
    </location>
</feature>
<evidence type="ECO:0000256" key="2">
    <source>
        <dbReference type="SAM" id="Coils"/>
    </source>
</evidence>
<proteinExistence type="predicted"/>
<dbReference type="AlphaFoldDB" id="A0A6B0VEY5"/>
<dbReference type="Pfam" id="PF02023">
    <property type="entry name" value="SCAN"/>
    <property type="match status" value="1"/>
</dbReference>
<reference evidence="5" key="1">
    <citation type="submission" date="2019-12" db="EMBL/GenBank/DDBJ databases">
        <title>An insight into the sialome of adult female Ixodes ricinus ticks feeding for 6 days.</title>
        <authorList>
            <person name="Perner J."/>
            <person name="Ribeiro J.M.C."/>
        </authorList>
    </citation>
    <scope>NUCLEOTIDE SEQUENCE</scope>
    <source>
        <strain evidence="5">Semi-engorged</strain>
        <tissue evidence="5">Salivary glands</tissue>
    </source>
</reference>
<dbReference type="Gene3D" id="1.10.4020.10">
    <property type="entry name" value="DNA breaking-rejoining enzymes"/>
    <property type="match status" value="1"/>
</dbReference>
<organism evidence="5">
    <name type="scientific">Ixodes ricinus</name>
    <name type="common">Common tick</name>
    <name type="synonym">Acarus ricinus</name>
    <dbReference type="NCBI Taxonomy" id="34613"/>
    <lineage>
        <taxon>Eukaryota</taxon>
        <taxon>Metazoa</taxon>
        <taxon>Ecdysozoa</taxon>
        <taxon>Arthropoda</taxon>
        <taxon>Chelicerata</taxon>
        <taxon>Arachnida</taxon>
        <taxon>Acari</taxon>
        <taxon>Parasitiformes</taxon>
        <taxon>Ixodida</taxon>
        <taxon>Ixodoidea</taxon>
        <taxon>Ixodidae</taxon>
        <taxon>Ixodinae</taxon>
        <taxon>Ixodes</taxon>
    </lineage>
</organism>
<dbReference type="EMBL" id="GIFC01018243">
    <property type="protein sequence ID" value="MXV00327.1"/>
    <property type="molecule type" value="Transcribed_RNA"/>
</dbReference>
<sequence length="640" mass="70800">MELHKLIAYGKELGLKGAALKEWVDKERENTRAARAQEQERSVEAEHRTLELRIRLQELQNASPIPVTTSSAENGTGTTLWKSPQRWLPTFDEKKDDLDAYLMRFERLASGQMWPREHWATALSVCLAGEALRVSSRLTPEDSVEYDNVKKALLQRFRLTADGFRDKFRSAKPEKRETGTQYAARLSSLFDRWVDLSGTAKDVAALRNLLLTEQFVWSVPSKMSLFLRERKSKQLGEMADLADRYLEAQEQEPARREEATSDSAASGSRPTSNGQQNKASKLLRKCFLCGRIRHLAAQCKHGQKPSSQAGTCRNCGNFGHTSSQCWSRDGGSQVSCVQAAREELDAVSGRVKGGYVELRDGTKVPVVNAVSGTSRLMGDMPVAAGRLHGQAVTVLRDTGCNTVVVRRSLVPDDNLTGTSNLVYLVDGTARVLPEARVHVETPFYSGNVVAKCMENPLYDLILGNLPNVRAPSEPEAGWNRPEKTEVGLPHDEKQDVEIRATAATEPRSKNQAAKKNATLLKVQVSEGVPEKPEELATLQKEDSSLNLLFDRVGKMSSWRNSEGPLKSRRDVKVKRTSIGKAADEVVMKKPAGLAAMKDEIKEGKDVQYSSDGTVAMSTTGRTTDRCRGEARMAKKQNGAF</sequence>
<keyword evidence="5" id="KW-0808">Transferase</keyword>
<keyword evidence="1" id="KW-0863">Zinc-finger</keyword>
<dbReference type="InterPro" id="IPR001878">
    <property type="entry name" value="Znf_CCHC"/>
</dbReference>
<evidence type="ECO:0000259" key="4">
    <source>
        <dbReference type="PROSITE" id="PS50158"/>
    </source>
</evidence>
<name>A0A6B0VEY5_IXORI</name>
<feature type="coiled-coil region" evidence="2">
    <location>
        <begin position="26"/>
        <end position="53"/>
    </location>
</feature>
<keyword evidence="5" id="KW-0695">RNA-directed DNA polymerase</keyword>
<evidence type="ECO:0000256" key="1">
    <source>
        <dbReference type="PROSITE-ProRule" id="PRU00047"/>
    </source>
</evidence>
<dbReference type="Gene3D" id="4.10.60.10">
    <property type="entry name" value="Zinc finger, CCHC-type"/>
    <property type="match status" value="1"/>
</dbReference>
<dbReference type="SUPFAM" id="SSF47353">
    <property type="entry name" value="Retrovirus capsid dimerization domain-like"/>
    <property type="match status" value="1"/>
</dbReference>
<keyword evidence="5" id="KW-0548">Nucleotidyltransferase</keyword>
<dbReference type="InterPro" id="IPR038269">
    <property type="entry name" value="SCAN_sf"/>
</dbReference>
<evidence type="ECO:0000313" key="5">
    <source>
        <dbReference type="EMBL" id="MXV00327.1"/>
    </source>
</evidence>
<evidence type="ECO:0000256" key="3">
    <source>
        <dbReference type="SAM" id="MobiDB-lite"/>
    </source>
</evidence>
<dbReference type="SUPFAM" id="SSF57756">
    <property type="entry name" value="Retrovirus zinc finger-like domains"/>
    <property type="match status" value="1"/>
</dbReference>
<dbReference type="InterPro" id="IPR036875">
    <property type="entry name" value="Znf_CCHC_sf"/>
</dbReference>
<feature type="domain" description="CCHC-type" evidence="4">
    <location>
        <begin position="312"/>
        <end position="325"/>
    </location>
</feature>
<dbReference type="SMART" id="SM00343">
    <property type="entry name" value="ZnF_C2HC"/>
    <property type="match status" value="2"/>
</dbReference>
<dbReference type="PANTHER" id="PTHR46888:SF1">
    <property type="entry name" value="RIBONUCLEASE H"/>
    <property type="match status" value="1"/>
</dbReference>
<dbReference type="GO" id="GO:0003964">
    <property type="term" value="F:RNA-directed DNA polymerase activity"/>
    <property type="evidence" value="ECO:0007669"/>
    <property type="project" value="UniProtKB-KW"/>
</dbReference>
<dbReference type="InterPro" id="IPR003309">
    <property type="entry name" value="SCAN_dom"/>
</dbReference>
<keyword evidence="1" id="KW-0862">Zinc</keyword>
<dbReference type="GO" id="GO:0008270">
    <property type="term" value="F:zinc ion binding"/>
    <property type="evidence" value="ECO:0007669"/>
    <property type="project" value="UniProtKB-KW"/>
</dbReference>
<feature type="region of interest" description="Disordered" evidence="3">
    <location>
        <begin position="614"/>
        <end position="640"/>
    </location>
</feature>
<protein>
    <submittedName>
        <fullName evidence="5">Putative reverse transcriptase</fullName>
    </submittedName>
</protein>